<dbReference type="InterPro" id="IPR011663">
    <property type="entry name" value="UTRA"/>
</dbReference>
<dbReference type="PANTHER" id="PTHR44846">
    <property type="entry name" value="MANNOSYL-D-GLYCERATE TRANSPORT/METABOLISM SYSTEM REPRESSOR MNGR-RELATED"/>
    <property type="match status" value="1"/>
</dbReference>
<keyword evidence="1" id="KW-0805">Transcription regulation</keyword>
<evidence type="ECO:0000259" key="4">
    <source>
        <dbReference type="PROSITE" id="PS50949"/>
    </source>
</evidence>
<accession>A0A0H3DFL0</accession>
<evidence type="ECO:0000256" key="3">
    <source>
        <dbReference type="ARBA" id="ARBA00023163"/>
    </source>
</evidence>
<dbReference type="Gene3D" id="3.40.1410.10">
    <property type="entry name" value="Chorismate lyase-like"/>
    <property type="match status" value="1"/>
</dbReference>
<dbReference type="SMART" id="SM00345">
    <property type="entry name" value="HTH_GNTR"/>
    <property type="match status" value="1"/>
</dbReference>
<dbReference type="InterPro" id="IPR036390">
    <property type="entry name" value="WH_DNA-bd_sf"/>
</dbReference>
<dbReference type="InterPro" id="IPR050679">
    <property type="entry name" value="Bact_HTH_transcr_reg"/>
</dbReference>
<dbReference type="SMART" id="SM00866">
    <property type="entry name" value="UTRA"/>
    <property type="match status" value="1"/>
</dbReference>
<name>A0A0H3DFL0_AMYMU</name>
<dbReference type="HOGENOM" id="CLU_063236_4_2_11"/>
<dbReference type="Gene3D" id="1.10.10.10">
    <property type="entry name" value="Winged helix-like DNA-binding domain superfamily/Winged helix DNA-binding domain"/>
    <property type="match status" value="1"/>
</dbReference>
<protein>
    <submittedName>
        <fullName evidence="5">GntR family transcriptional regulator</fullName>
    </submittedName>
</protein>
<dbReference type="GO" id="GO:0045892">
    <property type="term" value="P:negative regulation of DNA-templated transcription"/>
    <property type="evidence" value="ECO:0007669"/>
    <property type="project" value="TreeGrafter"/>
</dbReference>
<dbReference type="GO" id="GO:0003677">
    <property type="term" value="F:DNA binding"/>
    <property type="evidence" value="ECO:0007669"/>
    <property type="project" value="UniProtKB-KW"/>
</dbReference>
<reference evidence="5 6" key="1">
    <citation type="journal article" date="2010" name="Cell Res.">
        <title>Complete genome sequence of the rifamycin SV-producing Amycolatopsis mediterranei U32 revealed its genetic characteristics in phylogeny and metabolism.</title>
        <authorList>
            <person name="Zhao W."/>
            <person name="Zhong Y."/>
            <person name="Yuan H."/>
            <person name="Wang J."/>
            <person name="Zheng H."/>
            <person name="Wang Y."/>
            <person name="Cen X."/>
            <person name="Xu F."/>
            <person name="Bai J."/>
            <person name="Han X."/>
            <person name="Lu G."/>
            <person name="Zhu Y."/>
            <person name="Shao Z."/>
            <person name="Yan H."/>
            <person name="Li C."/>
            <person name="Peng N."/>
            <person name="Zhang Z."/>
            <person name="Zhang Y."/>
            <person name="Lin W."/>
            <person name="Fan Y."/>
            <person name="Qin Z."/>
            <person name="Hu Y."/>
            <person name="Zhu B."/>
            <person name="Wang S."/>
            <person name="Ding X."/>
            <person name="Zhao G.P."/>
        </authorList>
    </citation>
    <scope>NUCLEOTIDE SEQUENCE [LARGE SCALE GENOMIC DNA]</scope>
    <source>
        <strain evidence="6">U-32</strain>
    </source>
</reference>
<dbReference type="Proteomes" id="UP000000328">
    <property type="component" value="Chromosome"/>
</dbReference>
<dbReference type="GO" id="GO:0003700">
    <property type="term" value="F:DNA-binding transcription factor activity"/>
    <property type="evidence" value="ECO:0007669"/>
    <property type="project" value="InterPro"/>
</dbReference>
<sequence>MADMALNPHGNSSAGVSRYNQLATIFRRRIESGHWTVGKRIPTVVELAEEWKVAPATVRQALGMLEEAGLIERFRAKGTFVTRRPQQDLWCEVPTDWNGLLLSPPGVDVELLSTEAGVQPPHVEHVGGTLAPSYRHWRRRHSRDGRRYYLGDAYVEERWAARITDEQLAENTTLRILKEMPGLHLATVHQTLTIVTADVELSSDLDVPLNSPIARVSRTAVDADGVVVFVGDGMYRGDVVRLDISVSA</sequence>
<keyword evidence="3" id="KW-0804">Transcription</keyword>
<dbReference type="eggNOG" id="COG2188">
    <property type="taxonomic scope" value="Bacteria"/>
</dbReference>
<gene>
    <name evidence="5" type="ordered locus">AMED_7276</name>
</gene>
<organism evidence="5 6">
    <name type="scientific">Amycolatopsis mediterranei (strain U-32)</name>
    <dbReference type="NCBI Taxonomy" id="749927"/>
    <lineage>
        <taxon>Bacteria</taxon>
        <taxon>Bacillati</taxon>
        <taxon>Actinomycetota</taxon>
        <taxon>Actinomycetes</taxon>
        <taxon>Pseudonocardiales</taxon>
        <taxon>Pseudonocardiaceae</taxon>
        <taxon>Amycolatopsis</taxon>
    </lineage>
</organism>
<evidence type="ECO:0000256" key="1">
    <source>
        <dbReference type="ARBA" id="ARBA00023015"/>
    </source>
</evidence>
<evidence type="ECO:0000313" key="5">
    <source>
        <dbReference type="EMBL" id="ADJ48992.1"/>
    </source>
</evidence>
<dbReference type="InterPro" id="IPR028978">
    <property type="entry name" value="Chorismate_lyase_/UTRA_dom_sf"/>
</dbReference>
<dbReference type="Pfam" id="PF07702">
    <property type="entry name" value="UTRA"/>
    <property type="match status" value="1"/>
</dbReference>
<evidence type="ECO:0000256" key="2">
    <source>
        <dbReference type="ARBA" id="ARBA00023125"/>
    </source>
</evidence>
<dbReference type="CDD" id="cd07377">
    <property type="entry name" value="WHTH_GntR"/>
    <property type="match status" value="1"/>
</dbReference>
<dbReference type="PROSITE" id="PS50949">
    <property type="entry name" value="HTH_GNTR"/>
    <property type="match status" value="1"/>
</dbReference>
<dbReference type="SUPFAM" id="SSF64288">
    <property type="entry name" value="Chorismate lyase-like"/>
    <property type="match status" value="1"/>
</dbReference>
<dbReference type="AlphaFoldDB" id="A0A0H3DFL0"/>
<dbReference type="OrthoDB" id="3210131at2"/>
<dbReference type="SUPFAM" id="SSF46785">
    <property type="entry name" value="Winged helix' DNA-binding domain"/>
    <property type="match status" value="1"/>
</dbReference>
<dbReference type="InterPro" id="IPR000524">
    <property type="entry name" value="Tscrpt_reg_HTH_GntR"/>
</dbReference>
<keyword evidence="2" id="KW-0238">DNA-binding</keyword>
<dbReference type="PATRIC" id="fig|749927.5.peg.7564"/>
<dbReference type="EMBL" id="CP002000">
    <property type="protein sequence ID" value="ADJ48992.1"/>
    <property type="molecule type" value="Genomic_DNA"/>
</dbReference>
<feature type="domain" description="HTH gntR-type" evidence="4">
    <location>
        <begin position="16"/>
        <end position="84"/>
    </location>
</feature>
<dbReference type="KEGG" id="amd:AMED_7276"/>
<evidence type="ECO:0000313" key="6">
    <source>
        <dbReference type="Proteomes" id="UP000000328"/>
    </source>
</evidence>
<proteinExistence type="predicted"/>
<dbReference type="InterPro" id="IPR036388">
    <property type="entry name" value="WH-like_DNA-bd_sf"/>
</dbReference>
<dbReference type="Pfam" id="PF00392">
    <property type="entry name" value="GntR"/>
    <property type="match status" value="1"/>
</dbReference>
<dbReference type="PANTHER" id="PTHR44846:SF1">
    <property type="entry name" value="MANNOSYL-D-GLYCERATE TRANSPORT_METABOLISM SYSTEM REPRESSOR MNGR-RELATED"/>
    <property type="match status" value="1"/>
</dbReference>